<feature type="transmembrane region" description="Helical" evidence="1">
    <location>
        <begin position="85"/>
        <end position="106"/>
    </location>
</feature>
<sequence length="158" mass="17278">MFSDKNPLLIIGAFCSFAAALSHLGCIVFGADAYRFFGAGEQMAKMAEKGLWYPTIVTSVLVMVLVAWGLYALSGAGVIFRLPFLRFALCAITSVYLIRGVAFFWLMPMFPENSLTFWLVSSGICLGIGLLYAVGTYQVWGEINSHNDRGQDPIVAES</sequence>
<reference evidence="3" key="1">
    <citation type="journal article" date="2019" name="Int. J. Syst. Evol. Microbiol.">
        <title>The Global Catalogue of Microorganisms (GCM) 10K type strain sequencing project: providing services to taxonomists for standard genome sequencing and annotation.</title>
        <authorList>
            <consortium name="The Broad Institute Genomics Platform"/>
            <consortium name="The Broad Institute Genome Sequencing Center for Infectious Disease"/>
            <person name="Wu L."/>
            <person name="Ma J."/>
        </authorList>
    </citation>
    <scope>NUCLEOTIDE SEQUENCE [LARGE SCALE GENOMIC DNA]</scope>
    <source>
        <strain evidence="3">CGMCC 1.12923</strain>
    </source>
</reference>
<evidence type="ECO:0000256" key="1">
    <source>
        <dbReference type="SAM" id="Phobius"/>
    </source>
</evidence>
<protein>
    <submittedName>
        <fullName evidence="2">Uncharacterized protein</fullName>
    </submittedName>
</protein>
<keyword evidence="1" id="KW-0812">Transmembrane</keyword>
<keyword evidence="1" id="KW-0472">Membrane</keyword>
<dbReference type="Proteomes" id="UP000614272">
    <property type="component" value="Unassembled WGS sequence"/>
</dbReference>
<feature type="transmembrane region" description="Helical" evidence="1">
    <location>
        <begin position="118"/>
        <end position="140"/>
    </location>
</feature>
<feature type="transmembrane region" description="Helical" evidence="1">
    <location>
        <begin position="51"/>
        <end position="73"/>
    </location>
</feature>
<dbReference type="RefSeq" id="WP_099034248.1">
    <property type="nucleotide sequence ID" value="NZ_BMGJ01000006.1"/>
</dbReference>
<evidence type="ECO:0000313" key="3">
    <source>
        <dbReference type="Proteomes" id="UP000614272"/>
    </source>
</evidence>
<keyword evidence="1" id="KW-1133">Transmembrane helix</keyword>
<proteinExistence type="predicted"/>
<dbReference type="EMBL" id="BMGJ01000006">
    <property type="protein sequence ID" value="GGD63272.1"/>
    <property type="molecule type" value="Genomic_DNA"/>
</dbReference>
<feature type="transmembrane region" description="Helical" evidence="1">
    <location>
        <begin position="7"/>
        <end position="31"/>
    </location>
</feature>
<keyword evidence="3" id="KW-1185">Reference proteome</keyword>
<comment type="caution">
    <text evidence="2">The sequence shown here is derived from an EMBL/GenBank/DDBJ whole genome shotgun (WGS) entry which is preliminary data.</text>
</comment>
<name>A0ABQ1RDS6_9ALTE</name>
<gene>
    <name evidence="2" type="ORF">GCM10011357_18200</name>
</gene>
<organism evidence="2 3">
    <name type="scientific">Lacimicrobium alkaliphilum</name>
    <dbReference type="NCBI Taxonomy" id="1526571"/>
    <lineage>
        <taxon>Bacteria</taxon>
        <taxon>Pseudomonadati</taxon>
        <taxon>Pseudomonadota</taxon>
        <taxon>Gammaproteobacteria</taxon>
        <taxon>Alteromonadales</taxon>
        <taxon>Alteromonadaceae</taxon>
        <taxon>Lacimicrobium</taxon>
    </lineage>
</organism>
<evidence type="ECO:0000313" key="2">
    <source>
        <dbReference type="EMBL" id="GGD63272.1"/>
    </source>
</evidence>
<accession>A0ABQ1RDS6</accession>